<feature type="transmembrane region" description="Helical" evidence="1">
    <location>
        <begin position="103"/>
        <end position="124"/>
    </location>
</feature>
<dbReference type="Proteomes" id="UP000823485">
    <property type="component" value="Unassembled WGS sequence"/>
</dbReference>
<keyword evidence="3" id="KW-1185">Reference proteome</keyword>
<comment type="caution">
    <text evidence="2">The sequence shown here is derived from an EMBL/GenBank/DDBJ whole genome shotgun (WGS) entry which is preliminary data.</text>
</comment>
<gene>
    <name evidence="2" type="ORF">JOC94_001096</name>
</gene>
<sequence length="126" mass="14213">MFNFRGVCRQSEDPFGSFFHLNGRLKSDGITKKLYLSEELLIESIVVQGIPVPAARSQKGSESFFRGYGIEDGHGRLTFMLEVIFISSALFEKMSYDSSTSVVFPIWPAFPLFIFITTPPVVILEH</sequence>
<dbReference type="RefSeq" id="WP_139345555.1">
    <property type="nucleotide sequence ID" value="NZ_JAFBFH010000005.1"/>
</dbReference>
<evidence type="ECO:0000313" key="3">
    <source>
        <dbReference type="Proteomes" id="UP000823485"/>
    </source>
</evidence>
<dbReference type="EMBL" id="JAFBFH010000005">
    <property type="protein sequence ID" value="MBM7714124.1"/>
    <property type="molecule type" value="Genomic_DNA"/>
</dbReference>
<keyword evidence="1" id="KW-1133">Transmembrane helix</keyword>
<accession>A0ABS2R4M4</accession>
<keyword evidence="1" id="KW-0812">Transmembrane</keyword>
<name>A0ABS2R4M4_9BACI</name>
<protein>
    <submittedName>
        <fullName evidence="2">Uncharacterized protein</fullName>
    </submittedName>
</protein>
<keyword evidence="1" id="KW-0472">Membrane</keyword>
<evidence type="ECO:0000313" key="2">
    <source>
        <dbReference type="EMBL" id="MBM7714124.1"/>
    </source>
</evidence>
<evidence type="ECO:0000256" key="1">
    <source>
        <dbReference type="SAM" id="Phobius"/>
    </source>
</evidence>
<proteinExistence type="predicted"/>
<organism evidence="2 3">
    <name type="scientific">Siminovitchia thermophila</name>
    <dbReference type="NCBI Taxonomy" id="1245522"/>
    <lineage>
        <taxon>Bacteria</taxon>
        <taxon>Bacillati</taxon>
        <taxon>Bacillota</taxon>
        <taxon>Bacilli</taxon>
        <taxon>Bacillales</taxon>
        <taxon>Bacillaceae</taxon>
        <taxon>Siminovitchia</taxon>
    </lineage>
</organism>
<reference evidence="2 3" key="1">
    <citation type="submission" date="2021-01" db="EMBL/GenBank/DDBJ databases">
        <title>Genomic Encyclopedia of Type Strains, Phase IV (KMG-IV): sequencing the most valuable type-strain genomes for metagenomic binning, comparative biology and taxonomic classification.</title>
        <authorList>
            <person name="Goeker M."/>
        </authorList>
    </citation>
    <scope>NUCLEOTIDE SEQUENCE [LARGE SCALE GENOMIC DNA]</scope>
    <source>
        <strain evidence="2 3">DSM 105453</strain>
    </source>
</reference>